<dbReference type="Pfam" id="PF08373">
    <property type="entry name" value="RAP"/>
    <property type="match status" value="1"/>
</dbReference>
<evidence type="ECO:0000313" key="3">
    <source>
        <dbReference type="Proteomes" id="UP000054928"/>
    </source>
</evidence>
<accession>A0A0N7L3A2</accession>
<dbReference type="RefSeq" id="XP_024571676.1">
    <property type="nucleotide sequence ID" value="XM_024722726.1"/>
</dbReference>
<proteinExistence type="predicted"/>
<reference evidence="3" key="1">
    <citation type="submission" date="2014-09" db="EMBL/GenBank/DDBJ databases">
        <authorList>
            <person name="Sharma Rahul"/>
            <person name="Thines Marco"/>
        </authorList>
    </citation>
    <scope>NUCLEOTIDE SEQUENCE [LARGE SCALE GENOMIC DNA]</scope>
</reference>
<dbReference type="InterPro" id="IPR013584">
    <property type="entry name" value="RAP"/>
</dbReference>
<dbReference type="AlphaFoldDB" id="A0A0N7L3A2"/>
<evidence type="ECO:0000259" key="1">
    <source>
        <dbReference type="SMART" id="SM00952"/>
    </source>
</evidence>
<dbReference type="GeneID" id="36404488"/>
<name>A0A0N7L3A2_PLAHL</name>
<dbReference type="OrthoDB" id="2019031at2759"/>
<evidence type="ECO:0000313" key="2">
    <source>
        <dbReference type="EMBL" id="CEG35307.1"/>
    </source>
</evidence>
<dbReference type="SMART" id="SM00952">
    <property type="entry name" value="RAP"/>
    <property type="match status" value="1"/>
</dbReference>
<dbReference type="Proteomes" id="UP000054928">
    <property type="component" value="Unassembled WGS sequence"/>
</dbReference>
<dbReference type="EMBL" id="CCYD01000041">
    <property type="protein sequence ID" value="CEG35307.1"/>
    <property type="molecule type" value="Genomic_DNA"/>
</dbReference>
<sequence length="101" mass="11803">MYATQCGYRLDVVVPRQKLAFEINLPDCYQALEPSDEDNEPKTFAFVDLKARHLELLGWTVVQLHAARFLQLKSLEDRKMHLKNLLEIATCREQKTRSARK</sequence>
<protein>
    <submittedName>
        <fullName evidence="2">RAP domain</fullName>
    </submittedName>
</protein>
<keyword evidence="3" id="KW-1185">Reference proteome</keyword>
<organism evidence="2 3">
    <name type="scientific">Plasmopara halstedii</name>
    <name type="common">Downy mildew of sunflower</name>
    <dbReference type="NCBI Taxonomy" id="4781"/>
    <lineage>
        <taxon>Eukaryota</taxon>
        <taxon>Sar</taxon>
        <taxon>Stramenopiles</taxon>
        <taxon>Oomycota</taxon>
        <taxon>Peronosporomycetes</taxon>
        <taxon>Peronosporales</taxon>
        <taxon>Peronosporaceae</taxon>
        <taxon>Plasmopara</taxon>
    </lineage>
</organism>
<feature type="domain" description="RAP" evidence="1">
    <location>
        <begin position="21"/>
        <end position="85"/>
    </location>
</feature>